<proteinExistence type="predicted"/>
<dbReference type="STRING" id="56857.A0A200R474"/>
<evidence type="ECO:0000259" key="1">
    <source>
        <dbReference type="PROSITE" id="PS50053"/>
    </source>
</evidence>
<gene>
    <name evidence="2" type="ORF">BVC80_1837g345</name>
</gene>
<dbReference type="OrthoDB" id="10541403at2759"/>
<accession>A0A200R474</accession>
<dbReference type="CDD" id="cd17039">
    <property type="entry name" value="Ubl_ubiquitin_like"/>
    <property type="match status" value="3"/>
</dbReference>
<name>A0A200R474_MACCD</name>
<protein>
    <submittedName>
        <fullName evidence="2">Ubiquitin supergroup</fullName>
    </submittedName>
</protein>
<dbReference type="EMBL" id="MVGT01000438">
    <property type="protein sequence ID" value="OVA17519.1"/>
    <property type="molecule type" value="Genomic_DNA"/>
</dbReference>
<keyword evidence="3" id="KW-1185">Reference proteome</keyword>
<sequence length="243" mass="28136">MDQGGDEPPNEYFMRVSVTNMHSGFNCIDSGNFKDVESLRRHIVPPLGIAYENQIVVYNGKLLLDTRTEFANLGIEDRADFEIYHKISPQMIDVVVETKSFDLHLHLVPSKITVLTLKRMIDERIGVSPRRQDLKVMNIFMNDVNFIDEYVTCNPLEVYLMETPQDPRWFRELTIIVPGTDKSITVDEVEIHDTVHTLHALARRIGLAEGYNFYLEWKGLKLEGHRTLYECGIRRGDTIYLYA</sequence>
<organism evidence="2 3">
    <name type="scientific">Macleaya cordata</name>
    <name type="common">Five-seeded plume-poppy</name>
    <name type="synonym">Bocconia cordata</name>
    <dbReference type="NCBI Taxonomy" id="56857"/>
    <lineage>
        <taxon>Eukaryota</taxon>
        <taxon>Viridiplantae</taxon>
        <taxon>Streptophyta</taxon>
        <taxon>Embryophyta</taxon>
        <taxon>Tracheophyta</taxon>
        <taxon>Spermatophyta</taxon>
        <taxon>Magnoliopsida</taxon>
        <taxon>Ranunculales</taxon>
        <taxon>Papaveraceae</taxon>
        <taxon>Papaveroideae</taxon>
        <taxon>Macleaya</taxon>
    </lineage>
</organism>
<dbReference type="InterPro" id="IPR029071">
    <property type="entry name" value="Ubiquitin-like_domsf"/>
</dbReference>
<dbReference type="OMA" id="EVYLMET"/>
<dbReference type="AlphaFoldDB" id="A0A200R474"/>
<dbReference type="InterPro" id="IPR000626">
    <property type="entry name" value="Ubiquitin-like_dom"/>
</dbReference>
<evidence type="ECO:0000313" key="2">
    <source>
        <dbReference type="EMBL" id="OVA17519.1"/>
    </source>
</evidence>
<comment type="caution">
    <text evidence="2">The sequence shown here is derived from an EMBL/GenBank/DDBJ whole genome shotgun (WGS) entry which is preliminary data.</text>
</comment>
<dbReference type="PROSITE" id="PS50053">
    <property type="entry name" value="UBIQUITIN_2"/>
    <property type="match status" value="1"/>
</dbReference>
<dbReference type="SUPFAM" id="SSF54236">
    <property type="entry name" value="Ubiquitin-like"/>
    <property type="match status" value="3"/>
</dbReference>
<dbReference type="InParanoid" id="A0A200R474"/>
<evidence type="ECO:0000313" key="3">
    <source>
        <dbReference type="Proteomes" id="UP000195402"/>
    </source>
</evidence>
<reference evidence="2 3" key="1">
    <citation type="journal article" date="2017" name="Mol. Plant">
        <title>The Genome of Medicinal Plant Macleaya cordata Provides New Insights into Benzylisoquinoline Alkaloids Metabolism.</title>
        <authorList>
            <person name="Liu X."/>
            <person name="Liu Y."/>
            <person name="Huang P."/>
            <person name="Ma Y."/>
            <person name="Qing Z."/>
            <person name="Tang Q."/>
            <person name="Cao H."/>
            <person name="Cheng P."/>
            <person name="Zheng Y."/>
            <person name="Yuan Z."/>
            <person name="Zhou Y."/>
            <person name="Liu J."/>
            <person name="Tang Z."/>
            <person name="Zhuo Y."/>
            <person name="Zhang Y."/>
            <person name="Yu L."/>
            <person name="Huang J."/>
            <person name="Yang P."/>
            <person name="Peng Q."/>
            <person name="Zhang J."/>
            <person name="Jiang W."/>
            <person name="Zhang Z."/>
            <person name="Lin K."/>
            <person name="Ro D.K."/>
            <person name="Chen X."/>
            <person name="Xiong X."/>
            <person name="Shang Y."/>
            <person name="Huang S."/>
            <person name="Zeng J."/>
        </authorList>
    </citation>
    <scope>NUCLEOTIDE SEQUENCE [LARGE SCALE GENOMIC DNA]</scope>
    <source>
        <strain evidence="3">cv. BLH2017</strain>
        <tissue evidence="2">Root</tissue>
    </source>
</reference>
<dbReference type="Proteomes" id="UP000195402">
    <property type="component" value="Unassembled WGS sequence"/>
</dbReference>
<feature type="domain" description="Ubiquitin-like" evidence="1">
    <location>
        <begin position="14"/>
        <end position="83"/>
    </location>
</feature>